<gene>
    <name evidence="3" type="ORF">AQPW35_15190</name>
</gene>
<comment type="caution">
    <text evidence="3">The sequence shown here is derived from an EMBL/GenBank/DDBJ whole genome shotgun (WGS) entry which is preliminary data.</text>
</comment>
<dbReference type="EMBL" id="BJCL01000003">
    <property type="protein sequence ID" value="GCL62438.1"/>
    <property type="molecule type" value="Genomic_DNA"/>
</dbReference>
<feature type="transmembrane region" description="Helical" evidence="1">
    <location>
        <begin position="92"/>
        <end position="125"/>
    </location>
</feature>
<name>A0A480AUJ5_9BURK</name>
<protein>
    <recommendedName>
        <fullName evidence="2">DUF1468 domain-containing protein</fullName>
    </recommendedName>
</protein>
<proteinExistence type="predicted"/>
<dbReference type="Proteomes" id="UP000301751">
    <property type="component" value="Unassembled WGS sequence"/>
</dbReference>
<evidence type="ECO:0000256" key="1">
    <source>
        <dbReference type="SAM" id="Phobius"/>
    </source>
</evidence>
<evidence type="ECO:0000313" key="4">
    <source>
        <dbReference type="Proteomes" id="UP000301751"/>
    </source>
</evidence>
<dbReference type="OrthoDB" id="6183775at2"/>
<feature type="transmembrane region" description="Helical" evidence="1">
    <location>
        <begin position="54"/>
        <end position="72"/>
    </location>
</feature>
<feature type="transmembrane region" description="Helical" evidence="1">
    <location>
        <begin position="132"/>
        <end position="150"/>
    </location>
</feature>
<dbReference type="InterPro" id="IPR009936">
    <property type="entry name" value="DUF1468"/>
</dbReference>
<feature type="domain" description="DUF1468" evidence="2">
    <location>
        <begin position="22"/>
        <end position="159"/>
    </location>
</feature>
<organism evidence="3 4">
    <name type="scientific">Pseudaquabacterium pictum</name>
    <dbReference type="NCBI Taxonomy" id="2315236"/>
    <lineage>
        <taxon>Bacteria</taxon>
        <taxon>Pseudomonadati</taxon>
        <taxon>Pseudomonadota</taxon>
        <taxon>Betaproteobacteria</taxon>
        <taxon>Burkholderiales</taxon>
        <taxon>Sphaerotilaceae</taxon>
        <taxon>Pseudaquabacterium</taxon>
    </lineage>
</organism>
<evidence type="ECO:0000259" key="2">
    <source>
        <dbReference type="Pfam" id="PF07331"/>
    </source>
</evidence>
<reference evidence="4" key="1">
    <citation type="submission" date="2019-03" db="EMBL/GenBank/DDBJ databases">
        <title>Aquabacterium pictum sp.nov., the first bacteriochlorophyll a-containing freshwater bacterium in the genus Aquabacterium of the class Betaproteobacteria.</title>
        <authorList>
            <person name="Hirose S."/>
            <person name="Tank M."/>
            <person name="Hara E."/>
            <person name="Tamaki H."/>
            <person name="Takaichi S."/>
            <person name="Haruta S."/>
            <person name="Hanada S."/>
        </authorList>
    </citation>
    <scope>NUCLEOTIDE SEQUENCE [LARGE SCALE GENOMIC DNA]</scope>
    <source>
        <strain evidence="4">W35</strain>
    </source>
</reference>
<dbReference type="RefSeq" id="WP_137732198.1">
    <property type="nucleotide sequence ID" value="NZ_BJCL01000003.1"/>
</dbReference>
<keyword evidence="1" id="KW-1133">Transmembrane helix</keyword>
<evidence type="ECO:0000313" key="3">
    <source>
        <dbReference type="EMBL" id="GCL62438.1"/>
    </source>
</evidence>
<keyword evidence="1" id="KW-0812">Transmembrane</keyword>
<sequence length="169" mass="18498">MSDDDREDRSTAVRTQGPELAVAGFLFAIALLVITDSLRVGIGWADDGPRAGYFPFYIGLLLAASSGWVVLGTLRRWSADTEEFATRKQVGLVLSVLVPMVIYVALIFAIGIYIASALLIGYFMFRHGKYKAVVALPVAIGVPLFFFAVFEKWFLVPLPKGPIEQLLGL</sequence>
<keyword evidence="1" id="KW-0472">Membrane</keyword>
<accession>A0A480AUJ5</accession>
<feature type="transmembrane region" description="Helical" evidence="1">
    <location>
        <begin position="20"/>
        <end position="42"/>
    </location>
</feature>
<keyword evidence="4" id="KW-1185">Reference proteome</keyword>
<dbReference type="Pfam" id="PF07331">
    <property type="entry name" value="TctB"/>
    <property type="match status" value="1"/>
</dbReference>
<dbReference type="AlphaFoldDB" id="A0A480AUJ5"/>